<evidence type="ECO:0000313" key="2">
    <source>
        <dbReference type="EMBL" id="KAL3633996.1"/>
    </source>
</evidence>
<name>A0ABD3CVF6_9LAMI</name>
<proteinExistence type="predicted"/>
<gene>
    <name evidence="2" type="ORF">CASFOL_021050</name>
</gene>
<accession>A0ABD3CVF6</accession>
<protein>
    <submittedName>
        <fullName evidence="2">Uncharacterized protein</fullName>
    </submittedName>
</protein>
<feature type="chain" id="PRO_5044812900" evidence="1">
    <location>
        <begin position="28"/>
        <end position="236"/>
    </location>
</feature>
<feature type="signal peptide" evidence="1">
    <location>
        <begin position="1"/>
        <end position="27"/>
    </location>
</feature>
<comment type="caution">
    <text evidence="2">The sequence shown here is derived from an EMBL/GenBank/DDBJ whole genome shotgun (WGS) entry which is preliminary data.</text>
</comment>
<dbReference type="EMBL" id="JAVIJP010000028">
    <property type="protein sequence ID" value="KAL3633996.1"/>
    <property type="molecule type" value="Genomic_DNA"/>
</dbReference>
<dbReference type="Proteomes" id="UP001632038">
    <property type="component" value="Unassembled WGS sequence"/>
</dbReference>
<reference evidence="3" key="1">
    <citation type="journal article" date="2024" name="IScience">
        <title>Strigolactones Initiate the Formation of Haustorium-like Structures in Castilleja.</title>
        <authorList>
            <person name="Buerger M."/>
            <person name="Peterson D."/>
            <person name="Chory J."/>
        </authorList>
    </citation>
    <scope>NUCLEOTIDE SEQUENCE [LARGE SCALE GENOMIC DNA]</scope>
</reference>
<keyword evidence="3" id="KW-1185">Reference proteome</keyword>
<evidence type="ECO:0000256" key="1">
    <source>
        <dbReference type="SAM" id="SignalP"/>
    </source>
</evidence>
<organism evidence="2 3">
    <name type="scientific">Castilleja foliolosa</name>
    <dbReference type="NCBI Taxonomy" id="1961234"/>
    <lineage>
        <taxon>Eukaryota</taxon>
        <taxon>Viridiplantae</taxon>
        <taxon>Streptophyta</taxon>
        <taxon>Embryophyta</taxon>
        <taxon>Tracheophyta</taxon>
        <taxon>Spermatophyta</taxon>
        <taxon>Magnoliopsida</taxon>
        <taxon>eudicotyledons</taxon>
        <taxon>Gunneridae</taxon>
        <taxon>Pentapetalae</taxon>
        <taxon>asterids</taxon>
        <taxon>lamiids</taxon>
        <taxon>Lamiales</taxon>
        <taxon>Orobanchaceae</taxon>
        <taxon>Pedicularideae</taxon>
        <taxon>Castillejinae</taxon>
        <taxon>Castilleja</taxon>
    </lineage>
</organism>
<dbReference type="AlphaFoldDB" id="A0ABD3CVF6"/>
<sequence length="236" mass="26685">MSYSTTFLKKRFHALLFLSHFLSLVREARERKTDRGDKDGRWWLHQPIGLRALAISGDWRATSQRLRQTVDAVKSGVRWLNLGFESLAPIDLSSPKGEIGWARYFRREGAKAGLGHDLARKVEVIGRQQRLIGAKRAADLRWFESRKKGSRFEEEAGEITKLSSFPSETEFGDGGYEQVLHCIHAYVVSSYCARIHGLDEVMAGELERRLAAVVIGWKFAARERLLGILVGADDGE</sequence>
<keyword evidence="1" id="KW-0732">Signal</keyword>
<evidence type="ECO:0000313" key="3">
    <source>
        <dbReference type="Proteomes" id="UP001632038"/>
    </source>
</evidence>